<evidence type="ECO:0000313" key="8">
    <source>
        <dbReference type="Proteomes" id="UP000223968"/>
    </source>
</evidence>
<evidence type="ECO:0000313" key="7">
    <source>
        <dbReference type="EMBL" id="PGH12794.1"/>
    </source>
</evidence>
<evidence type="ECO:0000256" key="1">
    <source>
        <dbReference type="ARBA" id="ARBA00005466"/>
    </source>
</evidence>
<comment type="caution">
    <text evidence="7">The sequence shown here is derived from an EMBL/GenBank/DDBJ whole genome shotgun (WGS) entry which is preliminary data.</text>
</comment>
<feature type="chain" id="PRO_5011976266" description="FAD-binding PCMH-type domain-containing protein" evidence="5">
    <location>
        <begin position="19"/>
        <end position="498"/>
    </location>
</feature>
<dbReference type="Proteomes" id="UP000223968">
    <property type="component" value="Unassembled WGS sequence"/>
</dbReference>
<protein>
    <recommendedName>
        <fullName evidence="6">FAD-binding PCMH-type domain-containing protein</fullName>
    </recommendedName>
</protein>
<evidence type="ECO:0000256" key="4">
    <source>
        <dbReference type="ARBA" id="ARBA00023002"/>
    </source>
</evidence>
<comment type="similarity">
    <text evidence="1">Belongs to the oxygen-dependent FAD-linked oxidoreductase family.</text>
</comment>
<organism evidence="7 8">
    <name type="scientific">Helicocarpus griseus UAMH5409</name>
    <dbReference type="NCBI Taxonomy" id="1447875"/>
    <lineage>
        <taxon>Eukaryota</taxon>
        <taxon>Fungi</taxon>
        <taxon>Dikarya</taxon>
        <taxon>Ascomycota</taxon>
        <taxon>Pezizomycotina</taxon>
        <taxon>Eurotiomycetes</taxon>
        <taxon>Eurotiomycetidae</taxon>
        <taxon>Onygenales</taxon>
        <taxon>Ajellomycetaceae</taxon>
        <taxon>Helicocarpus</taxon>
    </lineage>
</organism>
<reference evidence="7 8" key="1">
    <citation type="submission" date="2017-10" db="EMBL/GenBank/DDBJ databases">
        <title>Comparative genomics in systemic dimorphic fungi from Ajellomycetaceae.</title>
        <authorList>
            <person name="Munoz J.F."/>
            <person name="Mcewen J.G."/>
            <person name="Clay O.K."/>
            <person name="Cuomo C.A."/>
        </authorList>
    </citation>
    <scope>NUCLEOTIDE SEQUENCE [LARGE SCALE GENOMIC DNA]</scope>
    <source>
        <strain evidence="7 8">UAMH5409</strain>
    </source>
</reference>
<feature type="signal peptide" evidence="5">
    <location>
        <begin position="1"/>
        <end position="18"/>
    </location>
</feature>
<proteinExistence type="inferred from homology"/>
<dbReference type="Pfam" id="PF01565">
    <property type="entry name" value="FAD_binding_4"/>
    <property type="match status" value="1"/>
</dbReference>
<evidence type="ECO:0000256" key="3">
    <source>
        <dbReference type="ARBA" id="ARBA00022827"/>
    </source>
</evidence>
<feature type="domain" description="FAD-binding PCMH-type" evidence="6">
    <location>
        <begin position="57"/>
        <end position="233"/>
    </location>
</feature>
<dbReference type="InterPro" id="IPR036318">
    <property type="entry name" value="FAD-bd_PCMH-like_sf"/>
</dbReference>
<dbReference type="PROSITE" id="PS51387">
    <property type="entry name" value="FAD_PCMH"/>
    <property type="match status" value="1"/>
</dbReference>
<keyword evidence="8" id="KW-1185">Reference proteome</keyword>
<keyword evidence="5" id="KW-0732">Signal</keyword>
<dbReference type="InterPro" id="IPR016169">
    <property type="entry name" value="FAD-bd_PCMH_sub2"/>
</dbReference>
<keyword evidence="2" id="KW-0285">Flavoprotein</keyword>
<dbReference type="InterPro" id="IPR006094">
    <property type="entry name" value="Oxid_FAD_bind_N"/>
</dbReference>
<name>A0A2B7XM10_9EURO</name>
<dbReference type="EMBL" id="PDNB01000053">
    <property type="protein sequence ID" value="PGH12794.1"/>
    <property type="molecule type" value="Genomic_DNA"/>
</dbReference>
<dbReference type="SUPFAM" id="SSF56176">
    <property type="entry name" value="FAD-binding/transporter-associated domain-like"/>
    <property type="match status" value="1"/>
</dbReference>
<dbReference type="GO" id="GO:0071949">
    <property type="term" value="F:FAD binding"/>
    <property type="evidence" value="ECO:0007669"/>
    <property type="project" value="InterPro"/>
</dbReference>
<evidence type="ECO:0000256" key="5">
    <source>
        <dbReference type="SAM" id="SignalP"/>
    </source>
</evidence>
<dbReference type="PANTHER" id="PTHR42973">
    <property type="entry name" value="BINDING OXIDOREDUCTASE, PUTATIVE (AFU_ORTHOLOGUE AFUA_1G17690)-RELATED"/>
    <property type="match status" value="1"/>
</dbReference>
<keyword evidence="3" id="KW-0274">FAD</keyword>
<sequence length="498" mass="53479">MRFLATTALIAIVGTAHALVHGSFQCCIALSQAGLGVTYPGEPAYEASVGSHWSIAARIRPTCILQPETTQDVSLAVSTLVKPTSSMPCQFAVRSGGHITWAGAASIQDGVTIDLSLMSAVTYNKAVDTVSIGPGARWGQVYDTLDKIGVSVAGCRAASVGVGGLILSAGGNSFYAGRIGFVCDNVAQFEVVLADGDIVIASPEINSDLFKALKGGSNNFGIVTKFDMYTIGGDGKLWGGVVTYPPSTSAKQISAFVNFVDNIENDPYASAIPIWYYNSTLGQTIVLNAFDYTKPVVAPPAFEEYLAIPGNTSDSLRIADMTNLSEELEQTPGFRDVFSTVTFVNDGQVLHKMLELRDYTISYLTDVSSKWAMSNIIQPIPTIFAKNGVERGGNVLGLDRATENLVLLQTFLAWDDKAEDKIFRKAGTELTNKLSAYAKSLGKDNEYLYLAYALDNQDPLKSYGPENVQHMKNVAQKYDPLGIFQTMVPGGFKITKVV</sequence>
<dbReference type="InterPro" id="IPR050416">
    <property type="entry name" value="FAD-linked_Oxidoreductase"/>
</dbReference>
<dbReference type="Gene3D" id="3.30.465.10">
    <property type="match status" value="1"/>
</dbReference>
<dbReference type="InterPro" id="IPR016166">
    <property type="entry name" value="FAD-bd_PCMH"/>
</dbReference>
<keyword evidence="4" id="KW-0560">Oxidoreductase</keyword>
<dbReference type="AlphaFoldDB" id="A0A2B7XM10"/>
<evidence type="ECO:0000256" key="2">
    <source>
        <dbReference type="ARBA" id="ARBA00022630"/>
    </source>
</evidence>
<accession>A0A2B7XM10</accession>
<dbReference type="GO" id="GO:0016491">
    <property type="term" value="F:oxidoreductase activity"/>
    <property type="evidence" value="ECO:0007669"/>
    <property type="project" value="UniProtKB-KW"/>
</dbReference>
<evidence type="ECO:0000259" key="6">
    <source>
        <dbReference type="PROSITE" id="PS51387"/>
    </source>
</evidence>
<dbReference type="STRING" id="1447875.A0A2B7XM10"/>
<gene>
    <name evidence="7" type="ORF">AJ79_04018</name>
</gene>
<dbReference type="OrthoDB" id="2151789at2759"/>
<dbReference type="PANTHER" id="PTHR42973:SF53">
    <property type="entry name" value="FAD-BINDING PCMH-TYPE DOMAIN-CONTAINING PROTEIN-RELATED"/>
    <property type="match status" value="1"/>
</dbReference>